<accession>A0A1M6VCK7</accession>
<evidence type="ECO:0000256" key="1">
    <source>
        <dbReference type="ARBA" id="ARBA00023224"/>
    </source>
</evidence>
<keyword evidence="1 3" id="KW-0807">Transducer</keyword>
<dbReference type="SMART" id="SM00283">
    <property type="entry name" value="MA"/>
    <property type="match status" value="1"/>
</dbReference>
<dbReference type="PRINTS" id="PR00260">
    <property type="entry name" value="CHEMTRNSDUCR"/>
</dbReference>
<sequence>MRKIKNFSIKFKLIAGFLFITLLLAVAGILGALNINSLAARSQSMYSNNLKSINELHKIKENLLNTVTQLQVAVLYKDTEKTATAIKAIDELITENKTYLASYSGRQLSKENSQIWDDFQKDLKQYDTERQNALDFAADTQYNQAEQSMDNVITVKDAMFTKLNTLIEKNEAMAQNVNTDNMKEANASSYIMYCFITLGLLSSLLIGLIVSLGISRSVKKGLDFARALGEGDLTVEIENNSQDELGKLIDALKAAQLNIRDILSNIILQTEEVSASSEELSATLEEVSGSFEMINTNTNAINTGVTDIKTAAGGLRRTVEQVNKSVSSLALNSSEGSSQAAHIKLRANEIKDKGNTSSQLAKELYMEQHKNILDAIEKGRVVEEIFNIAGLINAIAEQTNLLSLNASIEAARAGEYGKGFSVVASEIGSLAEQSAIHVKEITRVVNNVKKAFENLAENSREILKFVDQNVLADYALLLDTGSAYEKDAVYVNELSGNTASMAQELGASTEEITNMVQTITTDIENTSQSFEQVCDNMHQYTAAMGQIAKAAENQASIAETLSSLVAKFNI</sequence>
<protein>
    <submittedName>
        <fullName evidence="7">Methyl-accepting chemotaxis protein</fullName>
    </submittedName>
</protein>
<dbReference type="SUPFAM" id="SSF58104">
    <property type="entry name" value="Methyl-accepting chemotaxis protein (MCP) signaling domain"/>
    <property type="match status" value="1"/>
</dbReference>
<dbReference type="Proteomes" id="UP000184386">
    <property type="component" value="Unassembled WGS sequence"/>
</dbReference>
<dbReference type="InterPro" id="IPR003660">
    <property type="entry name" value="HAMP_dom"/>
</dbReference>
<dbReference type="EMBL" id="FRAC01000017">
    <property type="protein sequence ID" value="SHK79179.1"/>
    <property type="molecule type" value="Genomic_DNA"/>
</dbReference>
<dbReference type="InterPro" id="IPR004090">
    <property type="entry name" value="Chemotax_Me-accpt_rcpt"/>
</dbReference>
<dbReference type="PANTHER" id="PTHR32089">
    <property type="entry name" value="METHYL-ACCEPTING CHEMOTAXIS PROTEIN MCPB"/>
    <property type="match status" value="1"/>
</dbReference>
<dbReference type="GO" id="GO:0007165">
    <property type="term" value="P:signal transduction"/>
    <property type="evidence" value="ECO:0007669"/>
    <property type="project" value="UniProtKB-KW"/>
</dbReference>
<dbReference type="InterPro" id="IPR024478">
    <property type="entry name" value="HlyB_4HB_MCP"/>
</dbReference>
<dbReference type="PANTHER" id="PTHR32089:SF112">
    <property type="entry name" value="LYSOZYME-LIKE PROTEIN-RELATED"/>
    <property type="match status" value="1"/>
</dbReference>
<dbReference type="PROSITE" id="PS50111">
    <property type="entry name" value="CHEMOTAXIS_TRANSDUC_2"/>
    <property type="match status" value="1"/>
</dbReference>
<dbReference type="GO" id="GO:0006935">
    <property type="term" value="P:chemotaxis"/>
    <property type="evidence" value="ECO:0007669"/>
    <property type="project" value="InterPro"/>
</dbReference>
<dbReference type="STRING" id="1121322.SAMN02745136_03367"/>
<organism evidence="7 8">
    <name type="scientific">Anaerocolumna jejuensis DSM 15929</name>
    <dbReference type="NCBI Taxonomy" id="1121322"/>
    <lineage>
        <taxon>Bacteria</taxon>
        <taxon>Bacillati</taxon>
        <taxon>Bacillota</taxon>
        <taxon>Clostridia</taxon>
        <taxon>Lachnospirales</taxon>
        <taxon>Lachnospiraceae</taxon>
        <taxon>Anaerocolumna</taxon>
    </lineage>
</organism>
<feature type="domain" description="HAMP" evidence="6">
    <location>
        <begin position="225"/>
        <end position="264"/>
    </location>
</feature>
<evidence type="ECO:0000256" key="4">
    <source>
        <dbReference type="SAM" id="Phobius"/>
    </source>
</evidence>
<feature type="domain" description="Methyl-accepting transducer" evidence="5">
    <location>
        <begin position="283"/>
        <end position="527"/>
    </location>
</feature>
<dbReference type="Pfam" id="PF00015">
    <property type="entry name" value="MCPsignal"/>
    <property type="match status" value="1"/>
</dbReference>
<reference evidence="7 8" key="1">
    <citation type="submission" date="2016-11" db="EMBL/GenBank/DDBJ databases">
        <authorList>
            <person name="Jaros S."/>
            <person name="Januszkiewicz K."/>
            <person name="Wedrychowicz H."/>
        </authorList>
    </citation>
    <scope>NUCLEOTIDE SEQUENCE [LARGE SCALE GENOMIC DNA]</scope>
    <source>
        <strain evidence="7 8">DSM 15929</strain>
    </source>
</reference>
<dbReference type="Gene3D" id="1.10.287.950">
    <property type="entry name" value="Methyl-accepting chemotaxis protein"/>
    <property type="match status" value="1"/>
</dbReference>
<comment type="similarity">
    <text evidence="2">Belongs to the methyl-accepting chemotaxis (MCP) protein family.</text>
</comment>
<dbReference type="Pfam" id="PF12729">
    <property type="entry name" value="4HB_MCP_1"/>
    <property type="match status" value="1"/>
</dbReference>
<name>A0A1M6VCK7_9FIRM</name>
<dbReference type="GO" id="GO:0004888">
    <property type="term" value="F:transmembrane signaling receptor activity"/>
    <property type="evidence" value="ECO:0007669"/>
    <property type="project" value="InterPro"/>
</dbReference>
<dbReference type="PROSITE" id="PS50885">
    <property type="entry name" value="HAMP"/>
    <property type="match status" value="1"/>
</dbReference>
<keyword evidence="8" id="KW-1185">Reference proteome</keyword>
<feature type="transmembrane region" description="Helical" evidence="4">
    <location>
        <begin position="190"/>
        <end position="214"/>
    </location>
</feature>
<keyword evidence="4" id="KW-0472">Membrane</keyword>
<dbReference type="GO" id="GO:0016020">
    <property type="term" value="C:membrane"/>
    <property type="evidence" value="ECO:0007669"/>
    <property type="project" value="InterPro"/>
</dbReference>
<evidence type="ECO:0000259" key="5">
    <source>
        <dbReference type="PROSITE" id="PS50111"/>
    </source>
</evidence>
<gene>
    <name evidence="7" type="ORF">SAMN02745136_03367</name>
</gene>
<dbReference type="OrthoDB" id="1887545at2"/>
<evidence type="ECO:0000313" key="8">
    <source>
        <dbReference type="Proteomes" id="UP000184386"/>
    </source>
</evidence>
<dbReference type="CDD" id="cd06225">
    <property type="entry name" value="HAMP"/>
    <property type="match status" value="1"/>
</dbReference>
<evidence type="ECO:0000256" key="3">
    <source>
        <dbReference type="PROSITE-ProRule" id="PRU00284"/>
    </source>
</evidence>
<proteinExistence type="inferred from homology"/>
<evidence type="ECO:0000259" key="6">
    <source>
        <dbReference type="PROSITE" id="PS50885"/>
    </source>
</evidence>
<evidence type="ECO:0000256" key="2">
    <source>
        <dbReference type="ARBA" id="ARBA00029447"/>
    </source>
</evidence>
<dbReference type="RefSeq" id="WP_073278015.1">
    <property type="nucleotide sequence ID" value="NZ_FRAC01000017.1"/>
</dbReference>
<keyword evidence="4" id="KW-1133">Transmembrane helix</keyword>
<dbReference type="AlphaFoldDB" id="A0A1M6VCK7"/>
<evidence type="ECO:0000313" key="7">
    <source>
        <dbReference type="EMBL" id="SHK79179.1"/>
    </source>
</evidence>
<keyword evidence="4" id="KW-0812">Transmembrane</keyword>
<dbReference type="InterPro" id="IPR004089">
    <property type="entry name" value="MCPsignal_dom"/>
</dbReference>